<keyword evidence="2" id="KW-1003">Cell membrane</keyword>
<feature type="transmembrane region" description="Helical" evidence="6">
    <location>
        <begin position="12"/>
        <end position="30"/>
    </location>
</feature>
<evidence type="ECO:0000256" key="5">
    <source>
        <dbReference type="ARBA" id="ARBA00023136"/>
    </source>
</evidence>
<dbReference type="OrthoDB" id="9778389at2"/>
<dbReference type="GeneID" id="78276221"/>
<organism evidence="7 8">
    <name type="scientific">Dubosiella newyorkensis</name>
    <dbReference type="NCBI Taxonomy" id="1862672"/>
    <lineage>
        <taxon>Bacteria</taxon>
        <taxon>Bacillati</taxon>
        <taxon>Bacillota</taxon>
        <taxon>Erysipelotrichia</taxon>
        <taxon>Erysipelotrichales</taxon>
        <taxon>Erysipelotrichaceae</taxon>
        <taxon>Dubosiella</taxon>
    </lineage>
</organism>
<name>A0A1U7NKL6_9FIRM</name>
<feature type="transmembrane region" description="Helical" evidence="6">
    <location>
        <begin position="260"/>
        <end position="281"/>
    </location>
</feature>
<accession>A0A1U7NKL6</accession>
<dbReference type="STRING" id="1862672.BO225_09745"/>
<keyword evidence="4 6" id="KW-1133">Transmembrane helix</keyword>
<feature type="transmembrane region" description="Helical" evidence="6">
    <location>
        <begin position="133"/>
        <end position="151"/>
    </location>
</feature>
<dbReference type="CDD" id="cd06574">
    <property type="entry name" value="TM_PBP1_branched-chain-AA_like"/>
    <property type="match status" value="1"/>
</dbReference>
<dbReference type="InterPro" id="IPR001851">
    <property type="entry name" value="ABC_transp_permease"/>
</dbReference>
<feature type="transmembrane region" description="Helical" evidence="6">
    <location>
        <begin position="58"/>
        <end position="78"/>
    </location>
</feature>
<dbReference type="GO" id="GO:0005886">
    <property type="term" value="C:plasma membrane"/>
    <property type="evidence" value="ECO:0007669"/>
    <property type="project" value="UniProtKB-SubCell"/>
</dbReference>
<evidence type="ECO:0000256" key="6">
    <source>
        <dbReference type="SAM" id="Phobius"/>
    </source>
</evidence>
<comment type="caution">
    <text evidence="7">The sequence shown here is derived from an EMBL/GenBank/DDBJ whole genome shotgun (WGS) entry which is preliminary data.</text>
</comment>
<dbReference type="PANTHER" id="PTHR32196">
    <property type="entry name" value="ABC TRANSPORTER PERMEASE PROTEIN YPHD-RELATED-RELATED"/>
    <property type="match status" value="1"/>
</dbReference>
<evidence type="ECO:0000256" key="4">
    <source>
        <dbReference type="ARBA" id="ARBA00022989"/>
    </source>
</evidence>
<dbReference type="AlphaFoldDB" id="A0A1U7NKL6"/>
<dbReference type="Proteomes" id="UP000186705">
    <property type="component" value="Unassembled WGS sequence"/>
</dbReference>
<feature type="transmembrane region" description="Helical" evidence="6">
    <location>
        <begin position="181"/>
        <end position="201"/>
    </location>
</feature>
<protein>
    <submittedName>
        <fullName evidence="7">ABC transporter permease</fullName>
    </submittedName>
</protein>
<evidence type="ECO:0000256" key="3">
    <source>
        <dbReference type="ARBA" id="ARBA00022692"/>
    </source>
</evidence>
<gene>
    <name evidence="7" type="ORF">BO225_09745</name>
</gene>
<keyword evidence="5 6" id="KW-0472">Membrane</keyword>
<dbReference type="EMBL" id="MPKA01000093">
    <property type="protein sequence ID" value="OLU44873.1"/>
    <property type="molecule type" value="Genomic_DNA"/>
</dbReference>
<feature type="transmembrane region" description="Helical" evidence="6">
    <location>
        <begin position="207"/>
        <end position="228"/>
    </location>
</feature>
<keyword evidence="8" id="KW-1185">Reference proteome</keyword>
<evidence type="ECO:0000256" key="1">
    <source>
        <dbReference type="ARBA" id="ARBA00004651"/>
    </source>
</evidence>
<evidence type="ECO:0000313" key="7">
    <source>
        <dbReference type="EMBL" id="OLU44873.1"/>
    </source>
</evidence>
<dbReference type="Pfam" id="PF02653">
    <property type="entry name" value="BPD_transp_2"/>
    <property type="match status" value="1"/>
</dbReference>
<dbReference type="PANTHER" id="PTHR32196:SF69">
    <property type="entry name" value="BRANCHED-CHAIN AMINO ACID TRANSPORT SYSTEM, PERMEASE PROTEIN"/>
    <property type="match status" value="1"/>
</dbReference>
<dbReference type="RefSeq" id="WP_076342062.1">
    <property type="nucleotide sequence ID" value="NZ_CAPDDE010000039.1"/>
</dbReference>
<reference evidence="7 8" key="1">
    <citation type="submission" date="2016-11" db="EMBL/GenBank/DDBJ databases">
        <title>Description of two novel members of the family Erysipelotrichaceae: Ileibacterium lipovorans gen. nov., sp. nov. and Dubosiella newyorkensis, gen. nov., sp. nov.</title>
        <authorList>
            <person name="Cox L.M."/>
            <person name="Sohn J."/>
            <person name="Tyrrell K.L."/>
            <person name="Citron D.M."/>
            <person name="Lawson P.A."/>
            <person name="Patel N.B."/>
            <person name="Iizumi T."/>
            <person name="Perez-Perez G.I."/>
            <person name="Goldstein E.J."/>
            <person name="Blaser M.J."/>
        </authorList>
    </citation>
    <scope>NUCLEOTIDE SEQUENCE [LARGE SCALE GENOMIC DNA]</scope>
    <source>
        <strain evidence="7 8">NYU-BL-A4</strain>
    </source>
</reference>
<feature type="transmembrane region" description="Helical" evidence="6">
    <location>
        <begin position="235"/>
        <end position="254"/>
    </location>
</feature>
<evidence type="ECO:0000256" key="2">
    <source>
        <dbReference type="ARBA" id="ARBA00022475"/>
    </source>
</evidence>
<proteinExistence type="predicted"/>
<keyword evidence="3 6" id="KW-0812">Transmembrane</keyword>
<feature type="transmembrane region" description="Helical" evidence="6">
    <location>
        <begin position="87"/>
        <end position="105"/>
    </location>
</feature>
<evidence type="ECO:0000313" key="8">
    <source>
        <dbReference type="Proteomes" id="UP000186705"/>
    </source>
</evidence>
<comment type="subcellular location">
    <subcellularLocation>
        <location evidence="1">Cell membrane</location>
        <topology evidence="1">Multi-pass membrane protein</topology>
    </subcellularLocation>
</comment>
<sequence>MSLAILTKAAELGLIFAVLSLGEYISFRVMDNPDLTVDGSFATGGCVCAMFTINGNPILGLIAGFLAGCLCGCITAFLQTKMKIQPLLAGILTMSGLYSINIRIMQGAPNVSLFSSNTLKPVWTLLSNANTQLFVLIGIVALVAFLLYIFFKTNLGLMLRATGDNEEMIRASSVNVDSMKFLGLGLSNAIVALSGALLVQYQNFADVTSGTGMLVLGLAGIIVGETIFRKHTIASGLLAAVFGAILYRILYTIALKLGFAATDMNLVSAVLVAVTISIPHLKKLRRKNRA</sequence>
<dbReference type="GO" id="GO:0022857">
    <property type="term" value="F:transmembrane transporter activity"/>
    <property type="evidence" value="ECO:0007669"/>
    <property type="project" value="InterPro"/>
</dbReference>